<keyword evidence="7 8" id="KW-0472">Membrane</keyword>
<evidence type="ECO:0000313" key="9">
    <source>
        <dbReference type="EMBL" id="SDE96114.1"/>
    </source>
</evidence>
<dbReference type="InterPro" id="IPR002781">
    <property type="entry name" value="TM_pro_TauE-like"/>
</dbReference>
<feature type="transmembrane region" description="Helical" evidence="8">
    <location>
        <begin position="105"/>
        <end position="125"/>
    </location>
</feature>
<feature type="transmembrane region" description="Helical" evidence="8">
    <location>
        <begin position="137"/>
        <end position="163"/>
    </location>
</feature>
<feature type="transmembrane region" description="Helical" evidence="8">
    <location>
        <begin position="45"/>
        <end position="68"/>
    </location>
</feature>
<dbReference type="PANTHER" id="PTHR30269:SF37">
    <property type="entry name" value="MEMBRANE TRANSPORTER PROTEIN"/>
    <property type="match status" value="1"/>
</dbReference>
<comment type="subcellular location">
    <subcellularLocation>
        <location evidence="1 8">Cell membrane</location>
        <topology evidence="1 8">Multi-pass membrane protein</topology>
    </subcellularLocation>
</comment>
<dbReference type="AlphaFoldDB" id="A0A1G7H769"/>
<evidence type="ECO:0000256" key="4">
    <source>
        <dbReference type="ARBA" id="ARBA00022475"/>
    </source>
</evidence>
<name>A0A1G7H769_9RHOB</name>
<dbReference type="PANTHER" id="PTHR30269">
    <property type="entry name" value="TRANSMEMBRANE PROTEIN YFCA"/>
    <property type="match status" value="1"/>
</dbReference>
<evidence type="ECO:0000313" key="10">
    <source>
        <dbReference type="Proteomes" id="UP000198994"/>
    </source>
</evidence>
<evidence type="ECO:0000256" key="2">
    <source>
        <dbReference type="ARBA" id="ARBA00009142"/>
    </source>
</evidence>
<feature type="transmembrane region" description="Helical" evidence="8">
    <location>
        <begin position="80"/>
        <end position="98"/>
    </location>
</feature>
<keyword evidence="10" id="KW-1185">Reference proteome</keyword>
<evidence type="ECO:0000256" key="8">
    <source>
        <dbReference type="RuleBase" id="RU363041"/>
    </source>
</evidence>
<evidence type="ECO:0000256" key="7">
    <source>
        <dbReference type="ARBA" id="ARBA00023136"/>
    </source>
</evidence>
<dbReference type="STRING" id="282683.SAMN04488105_11094"/>
<feature type="transmembrane region" description="Helical" evidence="8">
    <location>
        <begin position="199"/>
        <end position="218"/>
    </location>
</feature>
<keyword evidence="6 8" id="KW-1133">Transmembrane helix</keyword>
<accession>A0A1G7H769</accession>
<evidence type="ECO:0000256" key="6">
    <source>
        <dbReference type="ARBA" id="ARBA00022989"/>
    </source>
</evidence>
<dbReference type="RefSeq" id="WP_242661741.1">
    <property type="nucleotide sequence ID" value="NZ_FNAV01000010.1"/>
</dbReference>
<keyword evidence="5 8" id="KW-0812">Transmembrane</keyword>
<organism evidence="9 10">
    <name type="scientific">Salipiger thiooxidans</name>
    <dbReference type="NCBI Taxonomy" id="282683"/>
    <lineage>
        <taxon>Bacteria</taxon>
        <taxon>Pseudomonadati</taxon>
        <taxon>Pseudomonadota</taxon>
        <taxon>Alphaproteobacteria</taxon>
        <taxon>Rhodobacterales</taxon>
        <taxon>Roseobacteraceae</taxon>
        <taxon>Salipiger</taxon>
    </lineage>
</organism>
<evidence type="ECO:0000256" key="1">
    <source>
        <dbReference type="ARBA" id="ARBA00004651"/>
    </source>
</evidence>
<dbReference type="EMBL" id="FNAV01000010">
    <property type="protein sequence ID" value="SDE96114.1"/>
    <property type="molecule type" value="Genomic_DNA"/>
</dbReference>
<sequence length="250" mass="26158">MSDAFAQALAVPGLWVMLVTCFVAGLVYGFAGFGSALVFMPVGAIFLPVQTSIAAFSLCSLASVFTVLPRAVTEVNRRNTVLMVGAALPAVAVGLWVLKQADMTWLRWAVVSVAAVTLAALVTGWRYRAVPGPGMRMAVAGATGFVGGATGLLGPVLILFQLAGQDTVARSRATILVFLTLTTVLLLPLMALQGLLTQAAIPLGLLMLLPYGLGTKVGQALFRPAREEGYRVVAYLIIATAIVLGLPVWD</sequence>
<comment type="similarity">
    <text evidence="2 8">Belongs to the 4-toluene sulfonate uptake permease (TSUP) (TC 2.A.102) family.</text>
</comment>
<protein>
    <recommendedName>
        <fullName evidence="8">Probable membrane transporter protein</fullName>
    </recommendedName>
</protein>
<feature type="transmembrane region" description="Helical" evidence="8">
    <location>
        <begin position="12"/>
        <end position="33"/>
    </location>
</feature>
<keyword evidence="3" id="KW-0813">Transport</keyword>
<evidence type="ECO:0000256" key="3">
    <source>
        <dbReference type="ARBA" id="ARBA00022448"/>
    </source>
</evidence>
<evidence type="ECO:0000256" key="5">
    <source>
        <dbReference type="ARBA" id="ARBA00022692"/>
    </source>
</evidence>
<dbReference type="GO" id="GO:0005886">
    <property type="term" value="C:plasma membrane"/>
    <property type="evidence" value="ECO:0007669"/>
    <property type="project" value="UniProtKB-SubCell"/>
</dbReference>
<keyword evidence="4 8" id="KW-1003">Cell membrane</keyword>
<feature type="transmembrane region" description="Helical" evidence="8">
    <location>
        <begin position="175"/>
        <end position="193"/>
    </location>
</feature>
<feature type="transmembrane region" description="Helical" evidence="8">
    <location>
        <begin position="230"/>
        <end position="249"/>
    </location>
</feature>
<proteinExistence type="inferred from homology"/>
<dbReference type="Proteomes" id="UP000198994">
    <property type="component" value="Unassembled WGS sequence"/>
</dbReference>
<reference evidence="10" key="1">
    <citation type="submission" date="2016-10" db="EMBL/GenBank/DDBJ databases">
        <authorList>
            <person name="Varghese N."/>
            <person name="Submissions S."/>
        </authorList>
    </citation>
    <scope>NUCLEOTIDE SEQUENCE [LARGE SCALE GENOMIC DNA]</scope>
    <source>
        <strain evidence="10">DSM 10146</strain>
    </source>
</reference>
<gene>
    <name evidence="9" type="ORF">SAMN04488105_11094</name>
</gene>
<dbReference type="InterPro" id="IPR052017">
    <property type="entry name" value="TSUP"/>
</dbReference>
<dbReference type="Pfam" id="PF01925">
    <property type="entry name" value="TauE"/>
    <property type="match status" value="1"/>
</dbReference>